<feature type="compositionally biased region" description="Polar residues" evidence="3">
    <location>
        <begin position="29"/>
        <end position="47"/>
    </location>
</feature>
<dbReference type="PANTHER" id="PTHR19303">
    <property type="entry name" value="TRANSPOSON"/>
    <property type="match status" value="1"/>
</dbReference>
<dbReference type="SMART" id="SM00674">
    <property type="entry name" value="CENPB"/>
    <property type="match status" value="1"/>
</dbReference>
<dbReference type="Pfam" id="PF03221">
    <property type="entry name" value="HTH_Tnp_Tc5"/>
    <property type="match status" value="1"/>
</dbReference>
<comment type="caution">
    <text evidence="5">The sequence shown here is derived from an EMBL/GenBank/DDBJ whole genome shotgun (WGS) entry which is preliminary data.</text>
</comment>
<gene>
    <name evidence="5" type="ORF">SCP_0502410</name>
</gene>
<dbReference type="SUPFAM" id="SSF46689">
    <property type="entry name" value="Homeodomain-like"/>
    <property type="match status" value="2"/>
</dbReference>
<organism evidence="5 6">
    <name type="scientific">Sparassis crispa</name>
    <dbReference type="NCBI Taxonomy" id="139825"/>
    <lineage>
        <taxon>Eukaryota</taxon>
        <taxon>Fungi</taxon>
        <taxon>Dikarya</taxon>
        <taxon>Basidiomycota</taxon>
        <taxon>Agaricomycotina</taxon>
        <taxon>Agaricomycetes</taxon>
        <taxon>Polyporales</taxon>
        <taxon>Sparassidaceae</taxon>
        <taxon>Sparassis</taxon>
    </lineage>
</organism>
<dbReference type="STRING" id="139825.A0A401GN71"/>
<dbReference type="Pfam" id="PF04218">
    <property type="entry name" value="CENP-B_N"/>
    <property type="match status" value="1"/>
</dbReference>
<protein>
    <submittedName>
        <fullName evidence="5">Tigger transposable element-derived protein</fullName>
    </submittedName>
</protein>
<dbReference type="GeneID" id="38780111"/>
<evidence type="ECO:0000256" key="1">
    <source>
        <dbReference type="ARBA" id="ARBA00023125"/>
    </source>
</evidence>
<dbReference type="PROSITE" id="PS51253">
    <property type="entry name" value="HTH_CENPB"/>
    <property type="match status" value="1"/>
</dbReference>
<evidence type="ECO:0000256" key="3">
    <source>
        <dbReference type="SAM" id="MobiDB-lite"/>
    </source>
</evidence>
<dbReference type="GO" id="GO:0003677">
    <property type="term" value="F:DNA binding"/>
    <property type="evidence" value="ECO:0007669"/>
    <property type="project" value="UniProtKB-KW"/>
</dbReference>
<evidence type="ECO:0000259" key="4">
    <source>
        <dbReference type="PROSITE" id="PS51253"/>
    </source>
</evidence>
<keyword evidence="1" id="KW-0238">DNA-binding</keyword>
<dbReference type="AlphaFoldDB" id="A0A401GN71"/>
<evidence type="ECO:0000256" key="2">
    <source>
        <dbReference type="ARBA" id="ARBA00023242"/>
    </source>
</evidence>
<dbReference type="GO" id="GO:0005634">
    <property type="term" value="C:nucleus"/>
    <property type="evidence" value="ECO:0007669"/>
    <property type="project" value="TreeGrafter"/>
</dbReference>
<dbReference type="InterPro" id="IPR009057">
    <property type="entry name" value="Homeodomain-like_sf"/>
</dbReference>
<dbReference type="InterPro" id="IPR050863">
    <property type="entry name" value="CenT-Element_Derived"/>
</dbReference>
<keyword evidence="2" id="KW-0539">Nucleus</keyword>
<evidence type="ECO:0000313" key="6">
    <source>
        <dbReference type="Proteomes" id="UP000287166"/>
    </source>
</evidence>
<feature type="domain" description="HTH CENPB-type" evidence="4">
    <location>
        <begin position="322"/>
        <end position="395"/>
    </location>
</feature>
<name>A0A401GN71_9APHY</name>
<feature type="region of interest" description="Disordered" evidence="3">
    <location>
        <begin position="198"/>
        <end position="220"/>
    </location>
</feature>
<dbReference type="OrthoDB" id="9909311at2759"/>
<evidence type="ECO:0000313" key="5">
    <source>
        <dbReference type="EMBL" id="GBE83194.1"/>
    </source>
</evidence>
<keyword evidence="6" id="KW-1185">Reference proteome</keyword>
<dbReference type="Gene3D" id="1.10.10.60">
    <property type="entry name" value="Homeodomain-like"/>
    <property type="match status" value="2"/>
</dbReference>
<feature type="region of interest" description="Disordered" evidence="3">
    <location>
        <begin position="1"/>
        <end position="174"/>
    </location>
</feature>
<proteinExistence type="predicted"/>
<sequence>MYHQPTQPPSSDGHVHFSPTSPPPPMDWHNNTSNGPVSTRHPTNVYTMMNPAPNHVEYHHHPHPDANPFVPPSQPDSFAHRHPHLPPINHHQPNDSLAFHSPQVESSIGPSRILTRRRARAAEQSQHSPDDQNHASNYSYELQRPQQSSAFSGHPQQMSRAATPADAQPEPVFGMRGGIPPYMLNTGHAYSPYTFVPSHSRSTSGSGSGSGSASTNPRSASPALSVASALTSASSASASGSHNTSSLPAAPLVVPDTVLRKNRKQKLTNADRKQICRYQEENPTMKQDQIAAHFGVERSTVSKILKAKQNWLNKADDEVTDRSSRTRPTKFPWLEFRLLDWLKECKKNKTIITDALIRNTAKQYALDMGITEEKFKASSGWVENFKNRHGIRKGIFNGYPQQKKASRVAPREDNNAGVPEYLPDQPAQVQHEGYSMRLEQDGHTVDPILRPAWTTDSGMHLQLPSSHSPVIEPSPSPPPLPTEPMPITVPDGPDQGKVVEVVPKIAIYSDGQCPTAEEAEMYFDKVLTYIEHEVNDDAITEPERRALYAVKCNLFQRNVGVPYDRSTIL</sequence>
<dbReference type="Proteomes" id="UP000287166">
    <property type="component" value="Unassembled WGS sequence"/>
</dbReference>
<dbReference type="InterPro" id="IPR007889">
    <property type="entry name" value="HTH_Psq"/>
</dbReference>
<feature type="compositionally biased region" description="Polar residues" evidence="3">
    <location>
        <begin position="134"/>
        <end position="160"/>
    </location>
</feature>
<reference evidence="5 6" key="1">
    <citation type="journal article" date="2018" name="Sci. Rep.">
        <title>Genome sequence of the cauliflower mushroom Sparassis crispa (Hanabiratake) and its association with beneficial usage.</title>
        <authorList>
            <person name="Kiyama R."/>
            <person name="Furutani Y."/>
            <person name="Kawaguchi K."/>
            <person name="Nakanishi T."/>
        </authorList>
    </citation>
    <scope>NUCLEOTIDE SEQUENCE [LARGE SCALE GENOMIC DNA]</scope>
</reference>
<dbReference type="PANTHER" id="PTHR19303:SF70">
    <property type="entry name" value="HTH CENPB-TYPE DOMAIN-CONTAINING PROTEIN"/>
    <property type="match status" value="1"/>
</dbReference>
<dbReference type="RefSeq" id="XP_027614107.1">
    <property type="nucleotide sequence ID" value="XM_027758306.1"/>
</dbReference>
<accession>A0A401GN71</accession>
<dbReference type="InParanoid" id="A0A401GN71"/>
<dbReference type="InterPro" id="IPR006600">
    <property type="entry name" value="HTH_CenpB_DNA-bd_dom"/>
</dbReference>
<dbReference type="EMBL" id="BFAD01000005">
    <property type="protein sequence ID" value="GBE83194.1"/>
    <property type="molecule type" value="Genomic_DNA"/>
</dbReference>